<dbReference type="HOGENOM" id="CLU_107018_0_0_2"/>
<comment type="similarity">
    <text evidence="6">Belongs to the methyltransferase superfamily. TrmY family.</text>
</comment>
<dbReference type="CDD" id="cd18087">
    <property type="entry name" value="TrmY-like"/>
    <property type="match status" value="1"/>
</dbReference>
<keyword evidence="1 6" id="KW-0963">Cytoplasm</keyword>
<evidence type="ECO:0000256" key="4">
    <source>
        <dbReference type="ARBA" id="ARBA00022691"/>
    </source>
</evidence>
<dbReference type="InterPro" id="IPR029028">
    <property type="entry name" value="Alpha/beta_knot_MTases"/>
</dbReference>
<dbReference type="GO" id="GO:0005737">
    <property type="term" value="C:cytoplasm"/>
    <property type="evidence" value="ECO:0007669"/>
    <property type="project" value="UniProtKB-SubCell"/>
</dbReference>
<dbReference type="Proteomes" id="UP000006622">
    <property type="component" value="Chromosome"/>
</dbReference>
<dbReference type="EC" id="2.1.1.257" evidence="6"/>
<dbReference type="HAMAP" id="MF_00587">
    <property type="entry name" value="tRNA_methyltr_TrmY"/>
    <property type="match status" value="1"/>
</dbReference>
<accession>F7XN19</accession>
<protein>
    <recommendedName>
        <fullName evidence="6">tRNA (pseudouridine(54)-N(1))-methyltransferase</fullName>
        <ecNumber evidence="6">2.1.1.257</ecNumber>
    </recommendedName>
</protein>
<dbReference type="InterPro" id="IPR007158">
    <property type="entry name" value="TrmY"/>
</dbReference>
<feature type="binding site" evidence="6">
    <location>
        <position position="130"/>
    </location>
    <ligand>
        <name>S-adenosyl-L-methionine</name>
        <dbReference type="ChEBI" id="CHEBI:59789"/>
    </ligand>
</feature>
<keyword evidence="8" id="KW-1185">Reference proteome</keyword>
<feature type="binding site" evidence="6">
    <location>
        <position position="185"/>
    </location>
    <ligand>
        <name>S-adenosyl-L-methionine</name>
        <dbReference type="ChEBI" id="CHEBI:59789"/>
    </ligand>
</feature>
<reference evidence="7" key="1">
    <citation type="submission" date="2010-07" db="EMBL/GenBank/DDBJ databases">
        <title>The complete genome of Methanosalsum zhilinae DSM 4017.</title>
        <authorList>
            <consortium name="US DOE Joint Genome Institute (JGI-PGF)"/>
            <person name="Lucas S."/>
            <person name="Copeland A."/>
            <person name="Lapidus A."/>
            <person name="Glavina del Rio T."/>
            <person name="Dalin E."/>
            <person name="Tice H."/>
            <person name="Bruce D."/>
            <person name="Goodwin L."/>
            <person name="Pitluck S."/>
            <person name="Kyrpides N."/>
            <person name="Mavromatis K."/>
            <person name="Ovchinnikova G."/>
            <person name="Daligault H."/>
            <person name="Detter J.C."/>
            <person name="Han C."/>
            <person name="Tapia R."/>
            <person name="Larimer F."/>
            <person name="Land M."/>
            <person name="Hauser L."/>
            <person name="Markowitz V."/>
            <person name="Cheng J.-F."/>
            <person name="Hugenholtz P."/>
            <person name="Woyke T."/>
            <person name="Wu D."/>
            <person name="Spring S."/>
            <person name="Schueler E."/>
            <person name="Brambilla E."/>
            <person name="Klenk H.-P."/>
            <person name="Eisen J.A."/>
        </authorList>
    </citation>
    <scope>NUCLEOTIDE SEQUENCE</scope>
    <source>
        <strain evidence="7">DSM 4017</strain>
    </source>
</reference>
<proteinExistence type="inferred from homology"/>
<evidence type="ECO:0000313" key="7">
    <source>
        <dbReference type="EMBL" id="AEH61128.1"/>
    </source>
</evidence>
<comment type="caution">
    <text evidence="6">Lacks conserved residue(s) required for the propagation of feature annotation.</text>
</comment>
<comment type="catalytic activity">
    <reaction evidence="6">
        <text>pseudouridine(54) in tRNA + S-adenosyl-L-methionine = N(1)-methylpseudouridine(54) in tRNA + S-adenosyl-L-homocysteine + H(+)</text>
        <dbReference type="Rhea" id="RHEA:55292"/>
        <dbReference type="Rhea" id="RHEA-COMP:14140"/>
        <dbReference type="Rhea" id="RHEA-COMP:14141"/>
        <dbReference type="ChEBI" id="CHEBI:15378"/>
        <dbReference type="ChEBI" id="CHEBI:57856"/>
        <dbReference type="ChEBI" id="CHEBI:59789"/>
        <dbReference type="ChEBI" id="CHEBI:65314"/>
        <dbReference type="ChEBI" id="CHEBI:74890"/>
        <dbReference type="EC" id="2.1.1.257"/>
    </reaction>
</comment>
<dbReference type="InterPro" id="IPR029026">
    <property type="entry name" value="tRNA_m1G_MTases_N"/>
</dbReference>
<feature type="binding site" evidence="6">
    <location>
        <position position="152"/>
    </location>
    <ligand>
        <name>S-adenosyl-L-methionine</name>
        <dbReference type="ChEBI" id="CHEBI:59789"/>
    </ligand>
</feature>
<keyword evidence="5 6" id="KW-0819">tRNA processing</keyword>
<name>F7XN19_METZD</name>
<dbReference type="GO" id="GO:0030488">
    <property type="term" value="P:tRNA methylation"/>
    <property type="evidence" value="ECO:0007669"/>
    <property type="project" value="UniProtKB-UniRule"/>
</dbReference>
<dbReference type="SUPFAM" id="SSF75217">
    <property type="entry name" value="alpha/beta knot"/>
    <property type="match status" value="1"/>
</dbReference>
<dbReference type="NCBIfam" id="NF002560">
    <property type="entry name" value="PRK02135.1"/>
    <property type="match status" value="1"/>
</dbReference>
<dbReference type="Pfam" id="PF04013">
    <property type="entry name" value="Methyltrn_RNA_2"/>
    <property type="match status" value="1"/>
</dbReference>
<evidence type="ECO:0000256" key="5">
    <source>
        <dbReference type="ARBA" id="ARBA00022694"/>
    </source>
</evidence>
<evidence type="ECO:0000256" key="1">
    <source>
        <dbReference type="ARBA" id="ARBA00022490"/>
    </source>
</evidence>
<comment type="subunit">
    <text evidence="6">Homodimer.</text>
</comment>
<dbReference type="EMBL" id="CP002101">
    <property type="protein sequence ID" value="AEH61128.1"/>
    <property type="molecule type" value="Genomic_DNA"/>
</dbReference>
<evidence type="ECO:0000256" key="2">
    <source>
        <dbReference type="ARBA" id="ARBA00022603"/>
    </source>
</evidence>
<dbReference type="GeneID" id="10822910"/>
<dbReference type="GO" id="GO:0008175">
    <property type="term" value="F:tRNA methyltransferase activity"/>
    <property type="evidence" value="ECO:0007669"/>
    <property type="project" value="UniProtKB-UniRule"/>
</dbReference>
<keyword evidence="4 6" id="KW-0949">S-adenosyl-L-methionine</keyword>
<dbReference type="OrthoDB" id="27492at2157"/>
<evidence type="ECO:0000256" key="6">
    <source>
        <dbReference type="HAMAP-Rule" id="MF_00587"/>
    </source>
</evidence>
<comment type="subcellular location">
    <subcellularLocation>
        <location evidence="6">Cytoplasm</location>
    </subcellularLocation>
</comment>
<keyword evidence="2 6" id="KW-0489">Methyltransferase</keyword>
<dbReference type="KEGG" id="mzh:Mzhil_1274"/>
<dbReference type="AlphaFoldDB" id="F7XN19"/>
<evidence type="ECO:0000256" key="3">
    <source>
        <dbReference type="ARBA" id="ARBA00022679"/>
    </source>
</evidence>
<gene>
    <name evidence="6" type="primary">trmY</name>
    <name evidence="7" type="ordered locus">Mzhil_1274</name>
</gene>
<dbReference type="RefSeq" id="WP_013898565.1">
    <property type="nucleotide sequence ID" value="NC_015676.1"/>
</dbReference>
<organism evidence="7 8">
    <name type="scientific">Methanosalsum zhilinae (strain DSM 4017 / NBRC 107636 / OCM 62 / WeN5)</name>
    <name type="common">Methanohalophilus zhilinae</name>
    <dbReference type="NCBI Taxonomy" id="679901"/>
    <lineage>
        <taxon>Archaea</taxon>
        <taxon>Methanobacteriati</taxon>
        <taxon>Methanobacteriota</taxon>
        <taxon>Stenosarchaea group</taxon>
        <taxon>Methanomicrobia</taxon>
        <taxon>Methanosarcinales</taxon>
        <taxon>Methanosarcinaceae</taxon>
        <taxon>Methanosalsum</taxon>
    </lineage>
</organism>
<dbReference type="GO" id="GO:0008757">
    <property type="term" value="F:S-adenosylmethionine-dependent methyltransferase activity"/>
    <property type="evidence" value="ECO:0007669"/>
    <property type="project" value="UniProtKB-UniRule"/>
</dbReference>
<dbReference type="PANTHER" id="PTHR40703">
    <property type="entry name" value="TRNA (PSEUDOURIDINE(54)-N(1))-METHYLTRANSFERASE"/>
    <property type="match status" value="1"/>
</dbReference>
<dbReference type="STRING" id="679901.Mzhil_1274"/>
<dbReference type="Gene3D" id="3.40.1280.10">
    <property type="match status" value="1"/>
</dbReference>
<evidence type="ECO:0000313" key="8">
    <source>
        <dbReference type="Proteomes" id="UP000006622"/>
    </source>
</evidence>
<sequence>MRDFVIIGHRAVTSPDFSLNDLPGSGGRMDVLCRCINSALFLSHDMRRDVRVHLLLLGDPDPGIIVRFEGSSLKYLNPDERSSGSLIKKSLQKNISDIQVQSTPGVWIRKGNLEMLMEEFRDTGRNIFYLKEDEIDIRASAHLMDDGIFIFGDDMGVNEDEEKLISGYEPYVISLGPLSLHTDHCITLINNELDRLVVDK</sequence>
<comment type="function">
    <text evidence="6">Specifically catalyzes the N1-methylation of pseudouridine at position 54 (Psi54) in tRNAs.</text>
</comment>
<dbReference type="PANTHER" id="PTHR40703:SF1">
    <property type="entry name" value="TRNA (PSEUDOURIDINE(54)-N(1))-METHYLTRANSFERASE"/>
    <property type="match status" value="1"/>
</dbReference>
<keyword evidence="3 6" id="KW-0808">Transferase</keyword>